<organism evidence="2 3">
    <name type="scientific">Candidatus Daviesbacteria bacterium RIFCSPHIGHO2_01_FULL_41_23</name>
    <dbReference type="NCBI Taxonomy" id="1797764"/>
    <lineage>
        <taxon>Bacteria</taxon>
        <taxon>Candidatus Daviesiibacteriota</taxon>
    </lineage>
</organism>
<dbReference type="InterPro" id="IPR038726">
    <property type="entry name" value="PDDEXK_AddAB-type"/>
</dbReference>
<protein>
    <recommendedName>
        <fullName evidence="1">PD-(D/E)XK endonuclease-like domain-containing protein</fullName>
    </recommendedName>
</protein>
<feature type="domain" description="PD-(D/E)XK endonuclease-like" evidence="1">
    <location>
        <begin position="16"/>
        <end position="252"/>
    </location>
</feature>
<comment type="caution">
    <text evidence="2">The sequence shown here is derived from an EMBL/GenBank/DDBJ whole genome shotgun (WGS) entry which is preliminary data.</text>
</comment>
<accession>A0A1F5IQP9</accession>
<gene>
    <name evidence="2" type="ORF">A2871_04035</name>
</gene>
<dbReference type="EMBL" id="MFCR01000011">
    <property type="protein sequence ID" value="OGE18640.1"/>
    <property type="molecule type" value="Genomic_DNA"/>
</dbReference>
<proteinExistence type="predicted"/>
<dbReference type="Pfam" id="PF12705">
    <property type="entry name" value="PDDEXK_1"/>
    <property type="match status" value="1"/>
</dbReference>
<name>A0A1F5IQP9_9BACT</name>
<dbReference type="Gene3D" id="3.90.320.10">
    <property type="match status" value="1"/>
</dbReference>
<evidence type="ECO:0000313" key="2">
    <source>
        <dbReference type="EMBL" id="OGE18640.1"/>
    </source>
</evidence>
<evidence type="ECO:0000313" key="3">
    <source>
        <dbReference type="Proteomes" id="UP000176336"/>
    </source>
</evidence>
<reference evidence="2 3" key="1">
    <citation type="journal article" date="2016" name="Nat. Commun.">
        <title>Thousands of microbial genomes shed light on interconnected biogeochemical processes in an aquifer system.</title>
        <authorList>
            <person name="Anantharaman K."/>
            <person name="Brown C.T."/>
            <person name="Hug L.A."/>
            <person name="Sharon I."/>
            <person name="Castelle C.J."/>
            <person name="Probst A.J."/>
            <person name="Thomas B.C."/>
            <person name="Singh A."/>
            <person name="Wilkins M.J."/>
            <person name="Karaoz U."/>
            <person name="Brodie E.L."/>
            <person name="Williams K.H."/>
            <person name="Hubbard S.S."/>
            <person name="Banfield J.F."/>
        </authorList>
    </citation>
    <scope>NUCLEOTIDE SEQUENCE [LARGE SCALE GENOMIC DNA]</scope>
</reference>
<sequence>MIPKQKQEYIKDALWVSYTALKDFLRCPRAYYLKNRYRDPKTGNRLQIASAPMTLGSLVHDAIKWYLQTNRTAGLDAVIAQYKNHWLKYRGKKGGFSSREEEADFGKRGLKMLDNFMANAKRLEPNAPVFDFLKYKLDEKIVLNGKLDFVGELPDKSLHVLDFKTGAKEEEDSTQLHTYAILAESNLQKPVSKISYWYLDRESTPKEAVLDGLEERLAWLKDKALQIKQAIEENDWVCIKGGPPVGELCSDCKNYQAIIDGKGEFQFSDAAFKKDVYFLDLTKLV</sequence>
<dbReference type="Proteomes" id="UP000176336">
    <property type="component" value="Unassembled WGS sequence"/>
</dbReference>
<dbReference type="InterPro" id="IPR011604">
    <property type="entry name" value="PDDEXK-like_dom_sf"/>
</dbReference>
<evidence type="ECO:0000259" key="1">
    <source>
        <dbReference type="Pfam" id="PF12705"/>
    </source>
</evidence>
<dbReference type="AlphaFoldDB" id="A0A1F5IQP9"/>